<dbReference type="PANTHER" id="PTHR46825:SF7">
    <property type="entry name" value="D-ALANYL-D-ALANINE CARBOXYPEPTIDASE"/>
    <property type="match status" value="1"/>
</dbReference>
<dbReference type="Proteomes" id="UP000568380">
    <property type="component" value="Unassembled WGS sequence"/>
</dbReference>
<sequence length="315" mass="33068">MRVTTAPLQPELDRIVAAGAGAVIAEVRWDGHTTRLASGVIELGRPRRAPVNGRFRIGGVTESFTATVVLQLVAEGRLGLDDPLGAHLPNPAADITVRHLLGHTSGLPEHPGPAPRRRARDLADLTVMFAPGTRYAPSGTGYRLLGMVIEEVTGRPYTREITDRIIKPLKLTATRTPTSSTAINGPHAHGYLMTGGRPRDVTRLDPTAAGAAGGVMSTAADLNTFFHALLTGGLLPPAELTLMKTPGVGGAYGLGLEIADTPCGTAYGHRGAILGYSTLSFHSADADRQLSLSMTAYDDAAHAALRAAFTTGFWS</sequence>
<dbReference type="PANTHER" id="PTHR46825">
    <property type="entry name" value="D-ALANYL-D-ALANINE-CARBOXYPEPTIDASE/ENDOPEPTIDASE AMPH"/>
    <property type="match status" value="1"/>
</dbReference>
<dbReference type="InterPro" id="IPR050491">
    <property type="entry name" value="AmpC-like"/>
</dbReference>
<dbReference type="SUPFAM" id="SSF56601">
    <property type="entry name" value="beta-lactamase/transpeptidase-like"/>
    <property type="match status" value="1"/>
</dbReference>
<evidence type="ECO:0000259" key="1">
    <source>
        <dbReference type="Pfam" id="PF00144"/>
    </source>
</evidence>
<evidence type="ECO:0000313" key="3">
    <source>
        <dbReference type="Proteomes" id="UP000568380"/>
    </source>
</evidence>
<comment type="caution">
    <text evidence="2">The sequence shown here is derived from an EMBL/GenBank/DDBJ whole genome shotgun (WGS) entry which is preliminary data.</text>
</comment>
<reference evidence="2 3" key="1">
    <citation type="submission" date="2020-08" db="EMBL/GenBank/DDBJ databases">
        <title>Genomic Encyclopedia of Type Strains, Phase IV (KMG-IV): sequencing the most valuable type-strain genomes for metagenomic binning, comparative biology and taxonomic classification.</title>
        <authorList>
            <person name="Goeker M."/>
        </authorList>
    </citation>
    <scope>NUCLEOTIDE SEQUENCE [LARGE SCALE GENOMIC DNA]</scope>
    <source>
        <strain evidence="2 3">DSM 45385</strain>
    </source>
</reference>
<protein>
    <submittedName>
        <fullName evidence="2">D-alanyl-D-alanine carboxypeptidase</fullName>
        <ecNumber evidence="2">3.4.16.4</ecNumber>
    </submittedName>
</protein>
<evidence type="ECO:0000313" key="2">
    <source>
        <dbReference type="EMBL" id="MBB5078344.1"/>
    </source>
</evidence>
<keyword evidence="2" id="KW-0645">Protease</keyword>
<dbReference type="EMBL" id="JACHIN010000004">
    <property type="protein sequence ID" value="MBB5078344.1"/>
    <property type="molecule type" value="Genomic_DNA"/>
</dbReference>
<organism evidence="2 3">
    <name type="scientific">Nonomuraea endophytica</name>
    <dbReference type="NCBI Taxonomy" id="714136"/>
    <lineage>
        <taxon>Bacteria</taxon>
        <taxon>Bacillati</taxon>
        <taxon>Actinomycetota</taxon>
        <taxon>Actinomycetes</taxon>
        <taxon>Streptosporangiales</taxon>
        <taxon>Streptosporangiaceae</taxon>
        <taxon>Nonomuraea</taxon>
    </lineage>
</organism>
<accession>A0A7W8A2M6</accession>
<dbReference type="GO" id="GO:0009002">
    <property type="term" value="F:serine-type D-Ala-D-Ala carboxypeptidase activity"/>
    <property type="evidence" value="ECO:0007669"/>
    <property type="project" value="UniProtKB-EC"/>
</dbReference>
<dbReference type="InterPro" id="IPR012338">
    <property type="entry name" value="Beta-lactam/transpept-like"/>
</dbReference>
<feature type="domain" description="Beta-lactamase-related" evidence="1">
    <location>
        <begin position="21"/>
        <end position="287"/>
    </location>
</feature>
<keyword evidence="3" id="KW-1185">Reference proteome</keyword>
<keyword evidence="2" id="KW-0121">Carboxypeptidase</keyword>
<proteinExistence type="predicted"/>
<dbReference type="AlphaFoldDB" id="A0A7W8A2M6"/>
<dbReference type="EC" id="3.4.16.4" evidence="2"/>
<keyword evidence="2" id="KW-0378">Hydrolase</keyword>
<dbReference type="RefSeq" id="WP_184962906.1">
    <property type="nucleotide sequence ID" value="NZ_JACHIN010000004.1"/>
</dbReference>
<gene>
    <name evidence="2" type="ORF">HNR40_003819</name>
</gene>
<dbReference type="Pfam" id="PF00144">
    <property type="entry name" value="Beta-lactamase"/>
    <property type="match status" value="1"/>
</dbReference>
<dbReference type="Gene3D" id="3.40.710.10">
    <property type="entry name" value="DD-peptidase/beta-lactamase superfamily"/>
    <property type="match status" value="1"/>
</dbReference>
<name>A0A7W8A2M6_9ACTN</name>
<dbReference type="InterPro" id="IPR001466">
    <property type="entry name" value="Beta-lactam-related"/>
</dbReference>